<name>A0A4R6VIX5_9PSEU</name>
<keyword evidence="2" id="KW-1185">Reference proteome</keyword>
<proteinExistence type="predicted"/>
<organism evidence="1 2">
    <name type="scientific">Actinomycetospora succinea</name>
    <dbReference type="NCBI Taxonomy" id="663603"/>
    <lineage>
        <taxon>Bacteria</taxon>
        <taxon>Bacillati</taxon>
        <taxon>Actinomycetota</taxon>
        <taxon>Actinomycetes</taxon>
        <taxon>Pseudonocardiales</taxon>
        <taxon>Pseudonocardiaceae</taxon>
        <taxon>Actinomycetospora</taxon>
    </lineage>
</organism>
<comment type="caution">
    <text evidence="1">The sequence shown here is derived from an EMBL/GenBank/DDBJ whole genome shotgun (WGS) entry which is preliminary data.</text>
</comment>
<evidence type="ECO:0000313" key="1">
    <source>
        <dbReference type="EMBL" id="TDQ63084.1"/>
    </source>
</evidence>
<evidence type="ECO:0008006" key="3">
    <source>
        <dbReference type="Google" id="ProtNLM"/>
    </source>
</evidence>
<dbReference type="AlphaFoldDB" id="A0A4R6VIX5"/>
<dbReference type="Proteomes" id="UP000295705">
    <property type="component" value="Unassembled WGS sequence"/>
</dbReference>
<evidence type="ECO:0000313" key="2">
    <source>
        <dbReference type="Proteomes" id="UP000295705"/>
    </source>
</evidence>
<reference evidence="1 2" key="1">
    <citation type="submission" date="2019-03" db="EMBL/GenBank/DDBJ databases">
        <title>Genomic Encyclopedia of Type Strains, Phase IV (KMG-IV): sequencing the most valuable type-strain genomes for metagenomic binning, comparative biology and taxonomic classification.</title>
        <authorList>
            <person name="Goeker M."/>
        </authorList>
    </citation>
    <scope>NUCLEOTIDE SEQUENCE [LARGE SCALE GENOMIC DNA]</scope>
    <source>
        <strain evidence="1 2">DSM 45775</strain>
    </source>
</reference>
<gene>
    <name evidence="1" type="ORF">EV188_102741</name>
</gene>
<protein>
    <recommendedName>
        <fullName evidence="3">Methyltransferase family protein</fullName>
    </recommendedName>
</protein>
<dbReference type="SUPFAM" id="SSF53335">
    <property type="entry name" value="S-adenosyl-L-methionine-dependent methyltransferases"/>
    <property type="match status" value="1"/>
</dbReference>
<accession>A0A4R6VIX5</accession>
<dbReference type="EMBL" id="SNYO01000002">
    <property type="protein sequence ID" value="TDQ63084.1"/>
    <property type="molecule type" value="Genomic_DNA"/>
</dbReference>
<dbReference type="InterPro" id="IPR029063">
    <property type="entry name" value="SAM-dependent_MTases_sf"/>
</dbReference>
<dbReference type="Gene3D" id="3.40.50.150">
    <property type="entry name" value="Vaccinia Virus protein VP39"/>
    <property type="match status" value="1"/>
</dbReference>
<sequence>MMLGMATAEQPTAGWTVDLDTTPGRRQAQEEFVLHHADGTDERITLHDYARVYAVPGLYEEVVQRRLECASPATVAAALVEAAASEGRDPAELRTFDLGAGNGVVGEELRTRGVTVVAGADGIPEARDAAHRDRPGLYRHYLVGERLDVEQVTAMVRDDELTALVAAGAVGEGHVPVDSLAHLWDAFPPGSFLALTLAGGESDHDITDVEAMLEATSASAHRTRTLIRRSFRHRVSMAGNELTYLVLVAVKD</sequence>